<name>A0A9E7CYJ9_9FLAO</name>
<dbReference type="InterPro" id="IPR006660">
    <property type="entry name" value="Arsenate_reductase-like"/>
</dbReference>
<dbReference type="SUPFAM" id="SSF52833">
    <property type="entry name" value="Thioredoxin-like"/>
    <property type="match status" value="1"/>
</dbReference>
<protein>
    <recommendedName>
        <fullName evidence="5">Arsenate reductase</fullName>
    </recommendedName>
</protein>
<proteinExistence type="inferred from homology"/>
<evidence type="ECO:0000313" key="4">
    <source>
        <dbReference type="Proteomes" id="UP000831290"/>
    </source>
</evidence>
<dbReference type="PROSITE" id="PS51353">
    <property type="entry name" value="ARSC"/>
    <property type="match status" value="1"/>
</dbReference>
<evidence type="ECO:0000313" key="3">
    <source>
        <dbReference type="EMBL" id="UOB16735.1"/>
    </source>
</evidence>
<evidence type="ECO:0008006" key="5">
    <source>
        <dbReference type="Google" id="ProtNLM"/>
    </source>
</evidence>
<evidence type="ECO:0000256" key="1">
    <source>
        <dbReference type="ARBA" id="ARBA00007198"/>
    </source>
</evidence>
<sequence length="137" mass="15609">MGTIATNNRQITLFYHPDTSLGKRMNAYVNSMDKDVLIVDVSKTKVTGTQWSELAEKLNIKIADLINQEHPDFTKNYGKGPFDMEEHDWLKVLEMHPELLIHPIVINGEEYMQIKKPTDFTKFMGADSAGADEKNPL</sequence>
<dbReference type="EMBL" id="CP094358">
    <property type="protein sequence ID" value="UOB16735.1"/>
    <property type="molecule type" value="Genomic_DNA"/>
</dbReference>
<dbReference type="Gene3D" id="3.40.30.10">
    <property type="entry name" value="Glutaredoxin"/>
    <property type="match status" value="1"/>
</dbReference>
<dbReference type="Proteomes" id="UP000831290">
    <property type="component" value="Chromosome"/>
</dbReference>
<gene>
    <name evidence="3" type="ORF">MQE35_13430</name>
</gene>
<dbReference type="InterPro" id="IPR036249">
    <property type="entry name" value="Thioredoxin-like_sf"/>
</dbReference>
<comment type="similarity">
    <text evidence="1 2">Belongs to the ArsC family.</text>
</comment>
<keyword evidence="4" id="KW-1185">Reference proteome</keyword>
<accession>A0A9E7CYJ9</accession>
<dbReference type="KEGG" id="fbm:MQE35_13430"/>
<reference evidence="3" key="1">
    <citation type="submission" date="2022-03" db="EMBL/GenBank/DDBJ databases">
        <title>Description of Abyssus ytuae gen. nov., sp. nov., a novel member of the family Flavobacteriaceae isolated from the sediment of Mariana Trench.</title>
        <authorList>
            <person name="Zhang J."/>
            <person name="Xu X."/>
        </authorList>
    </citation>
    <scope>NUCLEOTIDE SEQUENCE</scope>
    <source>
        <strain evidence="3">MT3330</strain>
    </source>
</reference>
<evidence type="ECO:0000256" key="2">
    <source>
        <dbReference type="PROSITE-ProRule" id="PRU01282"/>
    </source>
</evidence>
<organism evidence="3 4">
    <name type="scientific">Abyssalbus ytuae</name>
    <dbReference type="NCBI Taxonomy" id="2926907"/>
    <lineage>
        <taxon>Bacteria</taxon>
        <taxon>Pseudomonadati</taxon>
        <taxon>Bacteroidota</taxon>
        <taxon>Flavobacteriia</taxon>
        <taxon>Flavobacteriales</taxon>
        <taxon>Flavobacteriaceae</taxon>
        <taxon>Abyssalbus</taxon>
    </lineage>
</organism>
<dbReference type="RefSeq" id="WP_255841972.1">
    <property type="nucleotide sequence ID" value="NZ_CP094358.1"/>
</dbReference>
<dbReference type="AlphaFoldDB" id="A0A9E7CYJ9"/>